<dbReference type="Gene3D" id="3.40.250.10">
    <property type="entry name" value="Rhodanese-like domain"/>
    <property type="match status" value="1"/>
</dbReference>
<dbReference type="InterPro" id="IPR036873">
    <property type="entry name" value="Rhodanese-like_dom_sf"/>
</dbReference>
<evidence type="ECO:0000313" key="3">
    <source>
        <dbReference type="Proteomes" id="UP001209318"/>
    </source>
</evidence>
<dbReference type="PROSITE" id="PS50206">
    <property type="entry name" value="RHODANESE_3"/>
    <property type="match status" value="1"/>
</dbReference>
<evidence type="ECO:0000259" key="1">
    <source>
        <dbReference type="PROSITE" id="PS50206"/>
    </source>
</evidence>
<dbReference type="AlphaFoldDB" id="A0AAE3IXZ8"/>
<dbReference type="InterPro" id="IPR001763">
    <property type="entry name" value="Rhodanese-like_dom"/>
</dbReference>
<name>A0AAE3IXZ8_9BACI</name>
<comment type="caution">
    <text evidence="2">The sequence shown here is derived from an EMBL/GenBank/DDBJ whole genome shotgun (WGS) entry which is preliminary data.</text>
</comment>
<gene>
    <name evidence="2" type="ORF">OEV98_15800</name>
</gene>
<keyword evidence="3" id="KW-1185">Reference proteome</keyword>
<protein>
    <submittedName>
        <fullName evidence="2">Rhodanese-like domain-containing protein</fullName>
    </submittedName>
</protein>
<sequence>MKNITADELHGKLKDGEKVTIIDVREESEVATGKIPGAKHIPSADIPYSLDKLDKNEHYYIVCHAGGRSSAACEFLINQGYDVTNMTGGMLAWKGEKE</sequence>
<reference evidence="2" key="1">
    <citation type="submission" date="2022-10" db="EMBL/GenBank/DDBJ databases">
        <title>Description of Fervidibacillus gen. nov. in the family Fervidibacillaceae fam. nov. with two species, Fervidibacillus albus sp. nov., and Fervidibacillus halotolerans sp. nov., isolated from tidal flat sediments.</title>
        <authorList>
            <person name="Kwon K.K."/>
            <person name="Yang S.-H."/>
        </authorList>
    </citation>
    <scope>NUCLEOTIDE SEQUENCE</scope>
    <source>
        <strain evidence="2">JCM 19140</strain>
    </source>
</reference>
<proteinExistence type="predicted"/>
<dbReference type="Proteomes" id="UP001209318">
    <property type="component" value="Unassembled WGS sequence"/>
</dbReference>
<dbReference type="SUPFAM" id="SSF52821">
    <property type="entry name" value="Rhodanese/Cell cycle control phosphatase"/>
    <property type="match status" value="1"/>
</dbReference>
<dbReference type="Pfam" id="PF00581">
    <property type="entry name" value="Rhodanese"/>
    <property type="match status" value="1"/>
</dbReference>
<dbReference type="EMBL" id="JAOUSF010000006">
    <property type="protein sequence ID" value="MCU9614999.1"/>
    <property type="molecule type" value="Genomic_DNA"/>
</dbReference>
<dbReference type="InterPro" id="IPR050229">
    <property type="entry name" value="GlpE_sulfurtransferase"/>
</dbReference>
<dbReference type="SMART" id="SM00450">
    <property type="entry name" value="RHOD"/>
    <property type="match status" value="1"/>
</dbReference>
<dbReference type="CDD" id="cd00158">
    <property type="entry name" value="RHOD"/>
    <property type="match status" value="1"/>
</dbReference>
<feature type="domain" description="Rhodanese" evidence="1">
    <location>
        <begin position="15"/>
        <end position="98"/>
    </location>
</feature>
<evidence type="ECO:0000313" key="2">
    <source>
        <dbReference type="EMBL" id="MCU9614999.1"/>
    </source>
</evidence>
<dbReference type="PANTHER" id="PTHR43031">
    <property type="entry name" value="FAD-DEPENDENT OXIDOREDUCTASE"/>
    <property type="match status" value="1"/>
</dbReference>
<accession>A0AAE3IXZ8</accession>
<dbReference type="RefSeq" id="WP_263074322.1">
    <property type="nucleotide sequence ID" value="NZ_JAOUSF010000006.1"/>
</dbReference>
<dbReference type="PANTHER" id="PTHR43031:SF17">
    <property type="entry name" value="SULFURTRANSFERASE YTWF-RELATED"/>
    <property type="match status" value="1"/>
</dbReference>
<organism evidence="2 3">
    <name type="scientific">Perspicuibacillus lycopersici</name>
    <dbReference type="NCBI Taxonomy" id="1325689"/>
    <lineage>
        <taxon>Bacteria</taxon>
        <taxon>Bacillati</taxon>
        <taxon>Bacillota</taxon>
        <taxon>Bacilli</taxon>
        <taxon>Bacillales</taxon>
        <taxon>Bacillaceae</taxon>
        <taxon>Perspicuibacillus</taxon>
    </lineage>
</organism>